<keyword evidence="10 11" id="KW-0472">Membrane</keyword>
<evidence type="ECO:0000256" key="2">
    <source>
        <dbReference type="ARBA" id="ARBA00004434"/>
    </source>
</evidence>
<keyword evidence="7" id="KW-0999">Mitochondrion inner membrane</keyword>
<keyword evidence="9" id="KW-0496">Mitochondrion</keyword>
<comment type="function">
    <text evidence="1">Required for the assembly of the mitochondrial respiratory chain complex IV (CIV), also known as cytochrome c oxidase. May participate in merging the COX1 and COX2 assembly lines.</text>
</comment>
<feature type="non-terminal residue" evidence="12">
    <location>
        <position position="80"/>
    </location>
</feature>
<keyword evidence="6 11" id="KW-0812">Transmembrane</keyword>
<comment type="subcellular location">
    <subcellularLocation>
        <location evidence="2">Mitochondrion inner membrane</location>
        <topology evidence="2">Single-pass membrane protein</topology>
    </subcellularLocation>
</comment>
<keyword evidence="8 11" id="KW-1133">Transmembrane helix</keyword>
<dbReference type="GO" id="GO:0033617">
    <property type="term" value="P:mitochondrial respiratory chain complex IV assembly"/>
    <property type="evidence" value="ECO:0007669"/>
    <property type="project" value="TreeGrafter"/>
</dbReference>
<feature type="non-terminal residue" evidence="12">
    <location>
        <position position="1"/>
    </location>
</feature>
<comment type="similarity">
    <text evidence="3">Belongs to the COX16 family.</text>
</comment>
<evidence type="ECO:0000256" key="1">
    <source>
        <dbReference type="ARBA" id="ARBA00002490"/>
    </source>
</evidence>
<sequence>RHPILLFGFPFCTLMVVGSFLLTEFTQTRYDLRARRATKVTQETQLRLEADKRPLSLQEEYWVSMAGTGDAAWEVKRIER</sequence>
<evidence type="ECO:0000256" key="4">
    <source>
        <dbReference type="ARBA" id="ARBA00015368"/>
    </source>
</evidence>
<dbReference type="AlphaFoldDB" id="A0A4P9YVH1"/>
<dbReference type="PANTHER" id="PTHR17130:SF14">
    <property type="entry name" value="CYTOCHROME C OXIDASE ASSEMBLY PROTEIN COX16 HOMOLOG, MITOCHONDRIAL"/>
    <property type="match status" value="1"/>
</dbReference>
<proteinExistence type="inferred from homology"/>
<dbReference type="OrthoDB" id="5516033at2759"/>
<evidence type="ECO:0000256" key="5">
    <source>
        <dbReference type="ARBA" id="ARBA00019222"/>
    </source>
</evidence>
<evidence type="ECO:0000256" key="8">
    <source>
        <dbReference type="ARBA" id="ARBA00022989"/>
    </source>
</evidence>
<feature type="transmembrane region" description="Helical" evidence="11">
    <location>
        <begin position="6"/>
        <end position="26"/>
    </location>
</feature>
<dbReference type="InterPro" id="IPR020164">
    <property type="entry name" value="Cyt_c_Oxase_assmbl_COX16"/>
</dbReference>
<protein>
    <recommendedName>
        <fullName evidence="4">Cytochrome c oxidase assembly protein COX16, mitochondrial</fullName>
    </recommendedName>
    <alternativeName>
        <fullName evidence="5">Cytochrome c oxidase assembly protein cox16, mitochondrial</fullName>
    </alternativeName>
</protein>
<evidence type="ECO:0000256" key="6">
    <source>
        <dbReference type="ARBA" id="ARBA00022692"/>
    </source>
</evidence>
<evidence type="ECO:0000256" key="9">
    <source>
        <dbReference type="ARBA" id="ARBA00023128"/>
    </source>
</evidence>
<keyword evidence="13" id="KW-1185">Reference proteome</keyword>
<evidence type="ECO:0000256" key="7">
    <source>
        <dbReference type="ARBA" id="ARBA00022792"/>
    </source>
</evidence>
<evidence type="ECO:0000256" key="11">
    <source>
        <dbReference type="SAM" id="Phobius"/>
    </source>
</evidence>
<gene>
    <name evidence="12" type="ORF">SYNPS1DRAFT_2676</name>
</gene>
<name>A0A4P9YVH1_9FUNG</name>
<evidence type="ECO:0000256" key="10">
    <source>
        <dbReference type="ARBA" id="ARBA00023136"/>
    </source>
</evidence>
<accession>A0A4P9YVH1</accession>
<evidence type="ECO:0000313" key="13">
    <source>
        <dbReference type="Proteomes" id="UP000278143"/>
    </source>
</evidence>
<organism evidence="12 13">
    <name type="scientific">Syncephalis pseudoplumigaleata</name>
    <dbReference type="NCBI Taxonomy" id="1712513"/>
    <lineage>
        <taxon>Eukaryota</taxon>
        <taxon>Fungi</taxon>
        <taxon>Fungi incertae sedis</taxon>
        <taxon>Zoopagomycota</taxon>
        <taxon>Zoopagomycotina</taxon>
        <taxon>Zoopagomycetes</taxon>
        <taxon>Zoopagales</taxon>
        <taxon>Piptocephalidaceae</taxon>
        <taxon>Syncephalis</taxon>
    </lineage>
</organism>
<dbReference type="PANTHER" id="PTHR17130">
    <property type="entry name" value="MITOCHONDRIAL OUTER MEMBRANE PROTEIN 25"/>
    <property type="match status" value="1"/>
</dbReference>
<reference evidence="13" key="1">
    <citation type="journal article" date="2018" name="Nat. Microbiol.">
        <title>Leveraging single-cell genomics to expand the fungal tree of life.</title>
        <authorList>
            <person name="Ahrendt S.R."/>
            <person name="Quandt C.A."/>
            <person name="Ciobanu D."/>
            <person name="Clum A."/>
            <person name="Salamov A."/>
            <person name="Andreopoulos B."/>
            <person name="Cheng J.F."/>
            <person name="Woyke T."/>
            <person name="Pelin A."/>
            <person name="Henrissat B."/>
            <person name="Reynolds N.K."/>
            <person name="Benny G.L."/>
            <person name="Smith M.E."/>
            <person name="James T.Y."/>
            <person name="Grigoriev I.V."/>
        </authorList>
    </citation>
    <scope>NUCLEOTIDE SEQUENCE [LARGE SCALE GENOMIC DNA]</scope>
    <source>
        <strain evidence="13">Benny S71-1</strain>
    </source>
</reference>
<dbReference type="EMBL" id="KZ990608">
    <property type="protein sequence ID" value="RKP23884.1"/>
    <property type="molecule type" value="Genomic_DNA"/>
</dbReference>
<dbReference type="GO" id="GO:0005743">
    <property type="term" value="C:mitochondrial inner membrane"/>
    <property type="evidence" value="ECO:0007669"/>
    <property type="project" value="UniProtKB-SubCell"/>
</dbReference>
<dbReference type="Proteomes" id="UP000278143">
    <property type="component" value="Unassembled WGS sequence"/>
</dbReference>
<evidence type="ECO:0000256" key="3">
    <source>
        <dbReference type="ARBA" id="ARBA00008370"/>
    </source>
</evidence>
<dbReference type="Pfam" id="PF14138">
    <property type="entry name" value="COX16"/>
    <property type="match status" value="1"/>
</dbReference>
<evidence type="ECO:0000313" key="12">
    <source>
        <dbReference type="EMBL" id="RKP23884.1"/>
    </source>
</evidence>